<dbReference type="Gene3D" id="1.20.5.350">
    <property type="match status" value="1"/>
</dbReference>
<keyword evidence="2" id="KW-0175">Coiled coil</keyword>
<dbReference type="InterPro" id="IPR001978">
    <property type="entry name" value="Troponin"/>
</dbReference>
<dbReference type="WormBase" id="C14F5.3a">
    <property type="protein sequence ID" value="CE53253"/>
    <property type="gene ID" value="WBGene00006588"/>
    <property type="gene designation" value="tnt-3"/>
</dbReference>
<evidence type="ECO:0000256" key="3">
    <source>
        <dbReference type="SAM" id="MobiDB-lite"/>
    </source>
</evidence>
<comment type="similarity">
    <text evidence="1">Belongs to the troponin T family.</text>
</comment>
<dbReference type="GO" id="GO:0005861">
    <property type="term" value="C:troponin complex"/>
    <property type="evidence" value="ECO:0007669"/>
    <property type="project" value="InterPro"/>
</dbReference>
<evidence type="ECO:0000313" key="6">
    <source>
        <dbReference type="WormBase" id="C14F5.3a"/>
    </source>
</evidence>
<name>H2KYL7_CAEEL</name>
<reference evidence="4 5" key="1">
    <citation type="journal article" date="1998" name="Science">
        <title>Genome sequence of the nematode C. elegans: a platform for investigating biology.</title>
        <authorList>
            <consortium name="The C. elegans sequencing consortium"/>
            <person name="Sulson J.E."/>
            <person name="Waterston R."/>
        </authorList>
    </citation>
    <scope>NUCLEOTIDE SEQUENCE [LARGE SCALE GENOMIC DNA]</scope>
    <source>
        <strain evidence="4 5">Bristol N2</strain>
    </source>
</reference>
<dbReference type="HOGENOM" id="CLU_792825_0_0_1"/>
<dbReference type="AGR" id="WB:WBGene00006588"/>
<dbReference type="Pfam" id="PF00992">
    <property type="entry name" value="Troponin"/>
    <property type="match status" value="1"/>
</dbReference>
<dbReference type="InterPro" id="IPR027707">
    <property type="entry name" value="TNNT"/>
</dbReference>
<dbReference type="InterPro" id="IPR038077">
    <property type="entry name" value="Troponin_sf"/>
</dbReference>
<dbReference type="GeneID" id="181052"/>
<dbReference type="SUPFAM" id="SSF90250">
    <property type="entry name" value="Troponin coil-coiled subunits"/>
    <property type="match status" value="1"/>
</dbReference>
<feature type="compositionally biased region" description="Acidic residues" evidence="3">
    <location>
        <begin position="1"/>
        <end position="23"/>
    </location>
</feature>
<dbReference type="ExpressionAtlas" id="H2KYL7">
    <property type="expression patterns" value="baseline and differential"/>
</dbReference>
<accession>H2KYL7</accession>
<feature type="coiled-coil region" evidence="2">
    <location>
        <begin position="236"/>
        <end position="263"/>
    </location>
</feature>
<dbReference type="Bgee" id="WBGene00006588">
    <property type="expression patterns" value="Expressed in larva and 3 other cell types or tissues"/>
</dbReference>
<keyword evidence="5" id="KW-1185">Reference proteome</keyword>
<dbReference type="PANTHER" id="PTHR11521">
    <property type="entry name" value="TROPONIN T"/>
    <property type="match status" value="1"/>
</dbReference>
<feature type="compositionally biased region" description="Basic and acidic residues" evidence="3">
    <location>
        <begin position="63"/>
        <end position="146"/>
    </location>
</feature>
<evidence type="ECO:0000256" key="2">
    <source>
        <dbReference type="SAM" id="Coils"/>
    </source>
</evidence>
<feature type="region of interest" description="Disordered" evidence="3">
    <location>
        <begin position="1"/>
        <end position="168"/>
    </location>
</feature>
<evidence type="ECO:0000256" key="1">
    <source>
        <dbReference type="ARBA" id="ARBA00008330"/>
    </source>
</evidence>
<gene>
    <name evidence="4 6" type="primary">tnt-3</name>
    <name evidence="6" type="ORF">C14F5.3</name>
    <name evidence="4" type="ORF">CELE_C14F5.3</name>
</gene>
<dbReference type="EMBL" id="BX284606">
    <property type="protein sequence ID" value="CCD63846.2"/>
    <property type="molecule type" value="Genomic_DNA"/>
</dbReference>
<dbReference type="AlphaFoldDB" id="H2KYL7"/>
<dbReference type="PeptideAtlas" id="H2KYL7"/>
<dbReference type="OrthoDB" id="330499at2759"/>
<dbReference type="GO" id="GO:0006937">
    <property type="term" value="P:regulation of muscle contraction"/>
    <property type="evidence" value="ECO:0007669"/>
    <property type="project" value="InterPro"/>
</dbReference>
<dbReference type="CTD" id="181052"/>
<evidence type="ECO:0000313" key="4">
    <source>
        <dbReference type="EMBL" id="CCD63846.2"/>
    </source>
</evidence>
<feature type="compositionally biased region" description="Basic and acidic residues" evidence="3">
    <location>
        <begin position="31"/>
        <end position="44"/>
    </location>
</feature>
<dbReference type="FunFam" id="1.20.5.350:FF:000006">
    <property type="entry name" value="TropoNin T"/>
    <property type="match status" value="1"/>
</dbReference>
<keyword evidence="7" id="KW-1267">Proteomics identification</keyword>
<dbReference type="PANTHER" id="PTHR11521:SF24">
    <property type="entry name" value="TROPONIN T"/>
    <property type="match status" value="1"/>
</dbReference>
<dbReference type="RefSeq" id="NP_001359846.1">
    <property type="nucleotide sequence ID" value="NM_001373380.2"/>
</dbReference>
<evidence type="ECO:0007829" key="7">
    <source>
        <dbReference type="PeptideAtlas" id="H2KYL7"/>
    </source>
</evidence>
<protein>
    <submittedName>
        <fullName evidence="4">Troponin T</fullName>
    </submittedName>
</protein>
<organism evidence="4 5">
    <name type="scientific">Caenorhabditis elegans</name>
    <dbReference type="NCBI Taxonomy" id="6239"/>
    <lineage>
        <taxon>Eukaryota</taxon>
        <taxon>Metazoa</taxon>
        <taxon>Ecdysozoa</taxon>
        <taxon>Nematoda</taxon>
        <taxon>Chromadorea</taxon>
        <taxon>Rhabditida</taxon>
        <taxon>Rhabditina</taxon>
        <taxon>Rhabditomorpha</taxon>
        <taxon>Rhabditoidea</taxon>
        <taxon>Rhabditidae</taxon>
        <taxon>Peloderinae</taxon>
        <taxon>Caenorhabditis</taxon>
    </lineage>
</organism>
<sequence>MSDEEEQYTDEEVEEVDEEEVEADYAPSETDTTRSDRPKTKSFTEDEEGLTEGERAMAAAKRRHEEEQHAKLQDYEERRRTEREKEEEELKKLKEKQEKRKLEREQEEKEMEERRRAADDRRRQEEEERKAKVDQDRRNREEEKNKKNQLSGFQTGGQGGRNFTVAKKAAQNDKFGNIVQAKQEMGMTKEQQEDAKRAFLAAIRKEIPNASEVPQSELKAKIKELHQRICKLETEKYDLEKRHERQEYDMKELNERQRQVTRNSALKKGIDPAEVGNTRYPPKQLIASKFERQRVQTFSDRRALFTNTKKLDTDAYFDWLNSFNYIAPQSLNIISARDDIHAYLNSPDRCPKYIEKEPTICTSQPVFTPRRLSIPAAFLKQG</sequence>
<dbReference type="SMR" id="H2KYL7"/>
<evidence type="ECO:0000313" key="5">
    <source>
        <dbReference type="Proteomes" id="UP000001940"/>
    </source>
</evidence>
<proteinExistence type="evidence at protein level"/>
<dbReference type="Proteomes" id="UP000001940">
    <property type="component" value="Chromosome X"/>
</dbReference>